<gene>
    <name evidence="1" type="ORF">S03H2_28741</name>
</gene>
<reference evidence="1" key="1">
    <citation type="journal article" date="2014" name="Front. Microbiol.">
        <title>High frequency of phylogenetically diverse reductive dehalogenase-homologous genes in deep subseafloor sedimentary metagenomes.</title>
        <authorList>
            <person name="Kawai M."/>
            <person name="Futagami T."/>
            <person name="Toyoda A."/>
            <person name="Takaki Y."/>
            <person name="Nishi S."/>
            <person name="Hori S."/>
            <person name="Arai W."/>
            <person name="Tsubouchi T."/>
            <person name="Morono Y."/>
            <person name="Uchiyama I."/>
            <person name="Ito T."/>
            <person name="Fujiyama A."/>
            <person name="Inagaki F."/>
            <person name="Takami H."/>
        </authorList>
    </citation>
    <scope>NUCLEOTIDE SEQUENCE</scope>
    <source>
        <strain evidence="1">Expedition CK06-06</strain>
    </source>
</reference>
<evidence type="ECO:0008006" key="2">
    <source>
        <dbReference type="Google" id="ProtNLM"/>
    </source>
</evidence>
<dbReference type="EMBL" id="BARU01017320">
    <property type="protein sequence ID" value="GAH58975.1"/>
    <property type="molecule type" value="Genomic_DNA"/>
</dbReference>
<feature type="non-terminal residue" evidence="1">
    <location>
        <position position="115"/>
    </location>
</feature>
<organism evidence="1">
    <name type="scientific">marine sediment metagenome</name>
    <dbReference type="NCBI Taxonomy" id="412755"/>
    <lineage>
        <taxon>unclassified sequences</taxon>
        <taxon>metagenomes</taxon>
        <taxon>ecological metagenomes</taxon>
    </lineage>
</organism>
<sequence length="115" mass="11978">MGAVSADIKFAPTSITKTISSGTISAVINFQVNNTEALPVLVTFSETLDPVEGSWTLPSSTIINNGSSVSFSATLSGISSDFIGPIISNIKVENITHSLLDNLPVTINVTAPQEI</sequence>
<dbReference type="AlphaFoldDB" id="X1HPM2"/>
<protein>
    <recommendedName>
        <fullName evidence="2">Alpha-galactosidase NEW3 domain-containing protein</fullName>
    </recommendedName>
</protein>
<name>X1HPM2_9ZZZZ</name>
<proteinExistence type="predicted"/>
<comment type="caution">
    <text evidence="1">The sequence shown here is derived from an EMBL/GenBank/DDBJ whole genome shotgun (WGS) entry which is preliminary data.</text>
</comment>
<evidence type="ECO:0000313" key="1">
    <source>
        <dbReference type="EMBL" id="GAH58975.1"/>
    </source>
</evidence>
<accession>X1HPM2</accession>